<accession>A0A383DPT8</accession>
<dbReference type="AlphaFoldDB" id="A0A383DPT8"/>
<protein>
    <recommendedName>
        <fullName evidence="1">PDZ domain-containing protein</fullName>
    </recommendedName>
</protein>
<dbReference type="Pfam" id="PF17820">
    <property type="entry name" value="PDZ_6"/>
    <property type="match status" value="1"/>
</dbReference>
<dbReference type="InterPro" id="IPR036034">
    <property type="entry name" value="PDZ_sf"/>
</dbReference>
<gene>
    <name evidence="2" type="ORF">METZ01_LOCUS499360</name>
</gene>
<proteinExistence type="predicted"/>
<sequence>MKINHVEKDSIAASIGLKPGDRLESIDGSRVKDIIDYRFKVTDENILLRVRQGGELKEYDIEKDADDTLGLGFDDFKIR</sequence>
<dbReference type="InterPro" id="IPR041489">
    <property type="entry name" value="PDZ_6"/>
</dbReference>
<evidence type="ECO:0000259" key="1">
    <source>
        <dbReference type="Pfam" id="PF17820"/>
    </source>
</evidence>
<dbReference type="Gene3D" id="2.30.42.10">
    <property type="match status" value="1"/>
</dbReference>
<feature type="non-terminal residue" evidence="2">
    <location>
        <position position="79"/>
    </location>
</feature>
<reference evidence="2" key="1">
    <citation type="submission" date="2018-05" db="EMBL/GenBank/DDBJ databases">
        <authorList>
            <person name="Lanie J.A."/>
            <person name="Ng W.-L."/>
            <person name="Kazmierczak K.M."/>
            <person name="Andrzejewski T.M."/>
            <person name="Davidsen T.M."/>
            <person name="Wayne K.J."/>
            <person name="Tettelin H."/>
            <person name="Glass J.I."/>
            <person name="Rusch D."/>
            <person name="Podicherti R."/>
            <person name="Tsui H.-C.T."/>
            <person name="Winkler M.E."/>
        </authorList>
    </citation>
    <scope>NUCLEOTIDE SEQUENCE</scope>
</reference>
<dbReference type="SUPFAM" id="SSF50156">
    <property type="entry name" value="PDZ domain-like"/>
    <property type="match status" value="1"/>
</dbReference>
<evidence type="ECO:0000313" key="2">
    <source>
        <dbReference type="EMBL" id="SVE46506.1"/>
    </source>
</evidence>
<name>A0A383DPT8_9ZZZZ</name>
<feature type="domain" description="PDZ" evidence="1">
    <location>
        <begin position="3"/>
        <end position="51"/>
    </location>
</feature>
<dbReference type="EMBL" id="UINC01219159">
    <property type="protein sequence ID" value="SVE46506.1"/>
    <property type="molecule type" value="Genomic_DNA"/>
</dbReference>
<organism evidence="2">
    <name type="scientific">marine metagenome</name>
    <dbReference type="NCBI Taxonomy" id="408172"/>
    <lineage>
        <taxon>unclassified sequences</taxon>
        <taxon>metagenomes</taxon>
        <taxon>ecological metagenomes</taxon>
    </lineage>
</organism>